<proteinExistence type="predicted"/>
<protein>
    <submittedName>
        <fullName evidence="1">Uncharacterized protein</fullName>
    </submittedName>
</protein>
<dbReference type="RefSeq" id="WP_007260200.1">
    <property type="nucleotide sequence ID" value="NZ_AOHZ01000068.1"/>
</dbReference>
<evidence type="ECO:0000313" key="1">
    <source>
        <dbReference type="EMBL" id="ELY53279.1"/>
    </source>
</evidence>
<comment type="caution">
    <text evidence="1">The sequence shown here is derived from an EMBL/GenBank/DDBJ whole genome shotgun (WGS) entry which is preliminary data.</text>
</comment>
<dbReference type="Proteomes" id="UP000011602">
    <property type="component" value="Unassembled WGS sequence"/>
</dbReference>
<dbReference type="EMBL" id="AOHZ01000068">
    <property type="protein sequence ID" value="ELY53279.1"/>
    <property type="molecule type" value="Genomic_DNA"/>
</dbReference>
<dbReference type="STRING" id="1227499.C493_14653"/>
<gene>
    <name evidence="1" type="ORF">C493_14653</name>
</gene>
<dbReference type="OrthoDB" id="226348at2157"/>
<reference evidence="1 2" key="1">
    <citation type="journal article" date="2014" name="PLoS Genet.">
        <title>Phylogenetically driven sequencing of extremely halophilic archaea reveals strategies for static and dynamic osmo-response.</title>
        <authorList>
            <person name="Becker E.A."/>
            <person name="Seitzer P.M."/>
            <person name="Tritt A."/>
            <person name="Larsen D."/>
            <person name="Krusor M."/>
            <person name="Yao A.I."/>
            <person name="Wu D."/>
            <person name="Madern D."/>
            <person name="Eisen J.A."/>
            <person name="Darling A.E."/>
            <person name="Facciotti M.T."/>
        </authorList>
    </citation>
    <scope>NUCLEOTIDE SEQUENCE [LARGE SCALE GENOMIC DNA]</scope>
    <source>
        <strain evidence="1 2">JCM 12255</strain>
    </source>
</reference>
<dbReference type="eggNOG" id="arCOG08160">
    <property type="taxonomic scope" value="Archaea"/>
</dbReference>
<accession>L9WUW0</accession>
<dbReference type="AlphaFoldDB" id="L9WUW0"/>
<sequence length="416" mass="45315">MSSAARSLSEPQVLAHAKRELFPERGGDETPSYAVADTQFAREEWLPGRRIAADVRERLAPFNHVRIGGGYPDLVGVRALESDLLAVDRLGEEPPLIAVEAKGYASGGVDTHRGIVQAYDRLGEANAAYLAAPADAVSETDRTLARELNVGVLGVDSGGAVEALEVPRVVGNRTSSEATALRFQAGAQGVTDASFGLNHPKNYLGYPLAHYADGDTATLLSEYKVVGAVDSARQGAAFLGLIEDGPRGVELTSLGEEVVRFALARRGSVEAALEEFEDWYRSSKRFVDRAPQWGQLARRVVFEYPATELLVTELQAMCDDWQPEPSLVDLVVHLHETHPTFAVELFVRGDDAVRSRVLTDDGELRRETLADGTVYHSPTVFQLKAMLFHAGILTERGAEPSRLEPLEDVWSLRESV</sequence>
<dbReference type="PATRIC" id="fig|1227499.3.peg.3004"/>
<evidence type="ECO:0000313" key="2">
    <source>
        <dbReference type="Proteomes" id="UP000011602"/>
    </source>
</evidence>
<organism evidence="1 2">
    <name type="scientific">Natronolimnohabitans innermongolicus JCM 12255</name>
    <dbReference type="NCBI Taxonomy" id="1227499"/>
    <lineage>
        <taxon>Archaea</taxon>
        <taxon>Methanobacteriati</taxon>
        <taxon>Methanobacteriota</taxon>
        <taxon>Stenosarchaea group</taxon>
        <taxon>Halobacteria</taxon>
        <taxon>Halobacteriales</taxon>
        <taxon>Natrialbaceae</taxon>
        <taxon>Natronolimnohabitans</taxon>
    </lineage>
</organism>
<keyword evidence="2" id="KW-1185">Reference proteome</keyword>
<name>L9WUW0_9EURY</name>